<dbReference type="AlphaFoldDB" id="A0A8S1TRU7"/>
<accession>A0A8S1TRU7</accession>
<dbReference type="Proteomes" id="UP000683925">
    <property type="component" value="Unassembled WGS sequence"/>
</dbReference>
<protein>
    <submittedName>
        <fullName evidence="1">Uncharacterized protein</fullName>
    </submittedName>
</protein>
<gene>
    <name evidence="1" type="ORF">POCTA_138.1.T0280109</name>
</gene>
<dbReference type="EMBL" id="CAJJDP010000028">
    <property type="protein sequence ID" value="CAD8153646.1"/>
    <property type="molecule type" value="Genomic_DNA"/>
</dbReference>
<reference evidence="1" key="1">
    <citation type="submission" date="2021-01" db="EMBL/GenBank/DDBJ databases">
        <authorList>
            <consortium name="Genoscope - CEA"/>
            <person name="William W."/>
        </authorList>
    </citation>
    <scope>NUCLEOTIDE SEQUENCE</scope>
</reference>
<comment type="caution">
    <text evidence="1">The sequence shown here is derived from an EMBL/GenBank/DDBJ whole genome shotgun (WGS) entry which is preliminary data.</text>
</comment>
<sequence>MMSQLFGNQVRKLLILFTYQIDKRNFTKNCQKIGVNSQNHIKCSTKAKILNQQRNQTFKNVGKPILPPKNFGILFQQEMSIKKSKIEHSNYKRSLNL</sequence>
<name>A0A8S1TRU7_PAROT</name>
<organism evidence="1 2">
    <name type="scientific">Paramecium octaurelia</name>
    <dbReference type="NCBI Taxonomy" id="43137"/>
    <lineage>
        <taxon>Eukaryota</taxon>
        <taxon>Sar</taxon>
        <taxon>Alveolata</taxon>
        <taxon>Ciliophora</taxon>
        <taxon>Intramacronucleata</taxon>
        <taxon>Oligohymenophorea</taxon>
        <taxon>Peniculida</taxon>
        <taxon>Parameciidae</taxon>
        <taxon>Paramecium</taxon>
    </lineage>
</organism>
<evidence type="ECO:0000313" key="1">
    <source>
        <dbReference type="EMBL" id="CAD8153646.1"/>
    </source>
</evidence>
<evidence type="ECO:0000313" key="2">
    <source>
        <dbReference type="Proteomes" id="UP000683925"/>
    </source>
</evidence>
<proteinExistence type="predicted"/>
<keyword evidence="2" id="KW-1185">Reference proteome</keyword>